<dbReference type="Proteomes" id="UP000288212">
    <property type="component" value="Unassembled WGS sequence"/>
</dbReference>
<proteinExistence type="predicted"/>
<sequence>MQRFNSLKKWLLVTVSMFVLAACSDAPTPPETPATDTAAVSYSEGSHYRVLSEPVQQDQQEPFIVEYLWVGCPACQRFEPVMQGFKDANPDVAIVRRHGAFNQRWAFDGALFHAIQELTERDIATEMLAFYASQNNQLPDLDQLTGFISRLGLDPNDVFAKADSDEIEQILRQTLTEMSSNEINGVPSVVINGRYLLATPMPSDIRSQEDLNDLITHLLSL</sequence>
<evidence type="ECO:0000259" key="2">
    <source>
        <dbReference type="Pfam" id="PF01323"/>
    </source>
</evidence>
<dbReference type="OrthoDB" id="9784896at2"/>
<dbReference type="Pfam" id="PF01323">
    <property type="entry name" value="DSBA"/>
    <property type="match status" value="1"/>
</dbReference>
<organism evidence="3 4">
    <name type="scientific">Aliidiomarina haloalkalitolerans</name>
    <dbReference type="NCBI Taxonomy" id="859059"/>
    <lineage>
        <taxon>Bacteria</taxon>
        <taxon>Pseudomonadati</taxon>
        <taxon>Pseudomonadota</taxon>
        <taxon>Gammaproteobacteria</taxon>
        <taxon>Alteromonadales</taxon>
        <taxon>Idiomarinaceae</taxon>
        <taxon>Aliidiomarina</taxon>
    </lineage>
</organism>
<dbReference type="PANTHER" id="PTHR35891">
    <property type="entry name" value="THIOL:DISULFIDE INTERCHANGE PROTEIN DSBA"/>
    <property type="match status" value="1"/>
</dbReference>
<dbReference type="PANTHER" id="PTHR35891:SF3">
    <property type="entry name" value="THIOL:DISULFIDE INTERCHANGE PROTEIN DSBL"/>
    <property type="match status" value="1"/>
</dbReference>
<dbReference type="Gene3D" id="3.40.30.10">
    <property type="entry name" value="Glutaredoxin"/>
    <property type="match status" value="1"/>
</dbReference>
<dbReference type="GO" id="GO:0016491">
    <property type="term" value="F:oxidoreductase activity"/>
    <property type="evidence" value="ECO:0007669"/>
    <property type="project" value="InterPro"/>
</dbReference>
<dbReference type="AlphaFoldDB" id="A0A432VRH8"/>
<accession>A0A432VRH8</accession>
<dbReference type="RefSeq" id="WP_126793631.1">
    <property type="nucleotide sequence ID" value="NZ_PIPI01000007.1"/>
</dbReference>
<evidence type="ECO:0000313" key="3">
    <source>
        <dbReference type="EMBL" id="RUO18891.1"/>
    </source>
</evidence>
<dbReference type="InterPro" id="IPR001853">
    <property type="entry name" value="DSBA-like_thioredoxin_dom"/>
</dbReference>
<dbReference type="InterPro" id="IPR050824">
    <property type="entry name" value="Thiol_disulfide_DsbA"/>
</dbReference>
<dbReference type="PROSITE" id="PS51257">
    <property type="entry name" value="PROKAR_LIPOPROTEIN"/>
    <property type="match status" value="1"/>
</dbReference>
<keyword evidence="4" id="KW-1185">Reference proteome</keyword>
<comment type="caution">
    <text evidence="3">The sequence shown here is derived from an EMBL/GenBank/DDBJ whole genome shotgun (WGS) entry which is preliminary data.</text>
</comment>
<keyword evidence="1" id="KW-0732">Signal</keyword>
<dbReference type="InterPro" id="IPR036249">
    <property type="entry name" value="Thioredoxin-like_sf"/>
</dbReference>
<feature type="domain" description="DSBA-like thioredoxin" evidence="2">
    <location>
        <begin position="112"/>
        <end position="197"/>
    </location>
</feature>
<dbReference type="EMBL" id="PIPI01000007">
    <property type="protein sequence ID" value="RUO18891.1"/>
    <property type="molecule type" value="Genomic_DNA"/>
</dbReference>
<feature type="chain" id="PRO_5019408811" description="DSBA-like thioredoxin domain-containing protein" evidence="1">
    <location>
        <begin position="22"/>
        <end position="221"/>
    </location>
</feature>
<reference evidence="3 4" key="1">
    <citation type="journal article" date="2011" name="Front. Microbiol.">
        <title>Genomic signatures of strain selection and enhancement in Bacillus atrophaeus var. globigii, a historical biowarfare simulant.</title>
        <authorList>
            <person name="Gibbons H.S."/>
            <person name="Broomall S.M."/>
            <person name="McNew L.A."/>
            <person name="Daligault H."/>
            <person name="Chapman C."/>
            <person name="Bruce D."/>
            <person name="Karavis M."/>
            <person name="Krepps M."/>
            <person name="McGregor P.A."/>
            <person name="Hong C."/>
            <person name="Park K.H."/>
            <person name="Akmal A."/>
            <person name="Feldman A."/>
            <person name="Lin J.S."/>
            <person name="Chang W.E."/>
            <person name="Higgs B.W."/>
            <person name="Demirev P."/>
            <person name="Lindquist J."/>
            <person name="Liem A."/>
            <person name="Fochler E."/>
            <person name="Read T.D."/>
            <person name="Tapia R."/>
            <person name="Johnson S."/>
            <person name="Bishop-Lilly K.A."/>
            <person name="Detter C."/>
            <person name="Han C."/>
            <person name="Sozhamannan S."/>
            <person name="Rosenzweig C.N."/>
            <person name="Skowronski E.W."/>
        </authorList>
    </citation>
    <scope>NUCLEOTIDE SEQUENCE [LARGE SCALE GENOMIC DNA]</scope>
    <source>
        <strain evidence="3 4">AK5</strain>
    </source>
</reference>
<evidence type="ECO:0000313" key="4">
    <source>
        <dbReference type="Proteomes" id="UP000288212"/>
    </source>
</evidence>
<feature type="signal peptide" evidence="1">
    <location>
        <begin position="1"/>
        <end position="21"/>
    </location>
</feature>
<gene>
    <name evidence="3" type="ORF">CWE06_09870</name>
</gene>
<dbReference type="SUPFAM" id="SSF52833">
    <property type="entry name" value="Thioredoxin-like"/>
    <property type="match status" value="1"/>
</dbReference>
<name>A0A432VRH8_9GAMM</name>
<evidence type="ECO:0000256" key="1">
    <source>
        <dbReference type="SAM" id="SignalP"/>
    </source>
</evidence>
<protein>
    <recommendedName>
        <fullName evidence="2">DSBA-like thioredoxin domain-containing protein</fullName>
    </recommendedName>
</protein>